<evidence type="ECO:0000256" key="1">
    <source>
        <dbReference type="SAM" id="Phobius"/>
    </source>
</evidence>
<organism evidence="2 3">
    <name type="scientific">Candidatus Magnetobacterium bavaricum</name>
    <dbReference type="NCBI Taxonomy" id="29290"/>
    <lineage>
        <taxon>Bacteria</taxon>
        <taxon>Pseudomonadati</taxon>
        <taxon>Nitrospirota</taxon>
        <taxon>Thermodesulfovibrionia</taxon>
        <taxon>Thermodesulfovibrionales</taxon>
        <taxon>Candidatus Magnetobacteriaceae</taxon>
        <taxon>Candidatus Magnetobacterium</taxon>
    </lineage>
</organism>
<dbReference type="Proteomes" id="UP000033423">
    <property type="component" value="Unassembled WGS sequence"/>
</dbReference>
<protein>
    <submittedName>
        <fullName evidence="2">Uncharacterized protein</fullName>
    </submittedName>
</protein>
<proteinExistence type="predicted"/>
<feature type="transmembrane region" description="Helical" evidence="1">
    <location>
        <begin position="6"/>
        <end position="29"/>
    </location>
</feature>
<name>A0A0F3GHZ5_9BACT</name>
<sequence length="145" mass="16840">MTLVEFLHSPLFVTLSGLAGGGFLSNYVVYKWQQRKALYDLKLNAYKNTTEIYHSLLKYLHRIDPDDEDAWRDTHGSFKAANKLNKVLFKDEEIFNGWEFVAQNIANLRDLKKKDAKDRSIQPLKDKVFDKSAEAIESMARELKI</sequence>
<keyword evidence="1" id="KW-0472">Membrane</keyword>
<reference evidence="2 3" key="1">
    <citation type="submission" date="2015-02" db="EMBL/GenBank/DDBJ databases">
        <title>Single-cell genomics of uncultivated deep-branching MTB reveals a conserved set of magnetosome genes.</title>
        <authorList>
            <person name="Kolinko S."/>
            <person name="Richter M."/>
            <person name="Glockner F.O."/>
            <person name="Brachmann A."/>
            <person name="Schuler D."/>
        </authorList>
    </citation>
    <scope>NUCLEOTIDE SEQUENCE [LARGE SCALE GENOMIC DNA]</scope>
    <source>
        <strain evidence="2">TM-1</strain>
    </source>
</reference>
<dbReference type="EMBL" id="LACI01002657">
    <property type="protein sequence ID" value="KJU81511.1"/>
    <property type="molecule type" value="Genomic_DNA"/>
</dbReference>
<keyword evidence="1" id="KW-0812">Transmembrane</keyword>
<keyword evidence="1" id="KW-1133">Transmembrane helix</keyword>
<gene>
    <name evidence="2" type="ORF">MBAV_006296</name>
</gene>
<evidence type="ECO:0000313" key="3">
    <source>
        <dbReference type="Proteomes" id="UP000033423"/>
    </source>
</evidence>
<dbReference type="AlphaFoldDB" id="A0A0F3GHZ5"/>
<keyword evidence="3" id="KW-1185">Reference proteome</keyword>
<comment type="caution">
    <text evidence="2">The sequence shown here is derived from an EMBL/GenBank/DDBJ whole genome shotgun (WGS) entry which is preliminary data.</text>
</comment>
<evidence type="ECO:0000313" key="2">
    <source>
        <dbReference type="EMBL" id="KJU81511.1"/>
    </source>
</evidence>
<accession>A0A0F3GHZ5</accession>